<sequence>MSTRPRRTIRSAASSKIPQYTAAASSKSSHDGPNMQFLLKNPRSALTKLDISTIFNAETWSLLSEDSRAVLSTLLPPTAFFGHQQSIDGSHPSKDASSPSSSSSGTLDTSVFTDAHFLSAAHTFQDHIFSGWTSDSHTAKVEKSKQGIRDGTLSAPYKDEEWDSQNRNDAQWLTLPESTARAGYGPSYLQTIMIQFSYFHRQAAEVKFTDLVHNAIIQVGDLISYKRNFINGNIVIEKDALVHSIDRRTKSVTLLLPSGTTHYLPAVLLGRVPGDPDDSIRSMTIMSPSMLETGLLDIDGRVERGKRPNGNAWKSFTLWRWKDGNEELFGLDERGGRESHGTLFYIRGCFYHDR</sequence>
<dbReference type="Proteomes" id="UP000217790">
    <property type="component" value="Unassembled WGS sequence"/>
</dbReference>
<evidence type="ECO:0000259" key="2">
    <source>
        <dbReference type="Pfam" id="PF13919"/>
    </source>
</evidence>
<dbReference type="InParanoid" id="A0A2H3E645"/>
<evidence type="ECO:0000313" key="3">
    <source>
        <dbReference type="EMBL" id="PBK98628.1"/>
    </source>
</evidence>
<feature type="region of interest" description="Disordered" evidence="1">
    <location>
        <begin position="140"/>
        <end position="163"/>
    </location>
</feature>
<feature type="compositionally biased region" description="Polar residues" evidence="1">
    <location>
        <begin position="11"/>
        <end position="27"/>
    </location>
</feature>
<reference evidence="4" key="1">
    <citation type="journal article" date="2017" name="Nat. Ecol. Evol.">
        <title>Genome expansion and lineage-specific genetic innovations in the forest pathogenic fungi Armillaria.</title>
        <authorList>
            <person name="Sipos G."/>
            <person name="Prasanna A.N."/>
            <person name="Walter M.C."/>
            <person name="O'Connor E."/>
            <person name="Balint B."/>
            <person name="Krizsan K."/>
            <person name="Kiss B."/>
            <person name="Hess J."/>
            <person name="Varga T."/>
            <person name="Slot J."/>
            <person name="Riley R."/>
            <person name="Boka B."/>
            <person name="Rigling D."/>
            <person name="Barry K."/>
            <person name="Lee J."/>
            <person name="Mihaltcheva S."/>
            <person name="LaButti K."/>
            <person name="Lipzen A."/>
            <person name="Waldron R."/>
            <person name="Moloney N.M."/>
            <person name="Sperisen C."/>
            <person name="Kredics L."/>
            <person name="Vagvoelgyi C."/>
            <person name="Patrignani A."/>
            <person name="Fitzpatrick D."/>
            <person name="Nagy I."/>
            <person name="Doyle S."/>
            <person name="Anderson J.B."/>
            <person name="Grigoriev I.V."/>
            <person name="Gueldener U."/>
            <person name="Muensterkoetter M."/>
            <person name="Nagy L.G."/>
        </authorList>
    </citation>
    <scope>NUCLEOTIDE SEQUENCE [LARGE SCALE GENOMIC DNA]</scope>
    <source>
        <strain evidence="4">Ar21-2</strain>
    </source>
</reference>
<evidence type="ECO:0000256" key="1">
    <source>
        <dbReference type="SAM" id="MobiDB-lite"/>
    </source>
</evidence>
<dbReference type="STRING" id="47427.A0A2H3E645"/>
<feature type="domain" description="ASX DEUBAD" evidence="2">
    <location>
        <begin position="33"/>
        <end position="165"/>
    </location>
</feature>
<evidence type="ECO:0000313" key="4">
    <source>
        <dbReference type="Proteomes" id="UP000217790"/>
    </source>
</evidence>
<dbReference type="InterPro" id="IPR028020">
    <property type="entry name" value="ASX_DEUBAD_dom"/>
</dbReference>
<name>A0A2H3E645_ARMGA</name>
<keyword evidence="4" id="KW-1185">Reference proteome</keyword>
<dbReference type="AlphaFoldDB" id="A0A2H3E645"/>
<feature type="region of interest" description="Disordered" evidence="1">
    <location>
        <begin position="83"/>
        <end position="105"/>
    </location>
</feature>
<accession>A0A2H3E645</accession>
<protein>
    <recommendedName>
        <fullName evidence="2">ASX DEUBAD domain-containing protein</fullName>
    </recommendedName>
</protein>
<feature type="region of interest" description="Disordered" evidence="1">
    <location>
        <begin position="1"/>
        <end position="36"/>
    </location>
</feature>
<gene>
    <name evidence="3" type="ORF">ARMGADRAFT_921204</name>
</gene>
<feature type="compositionally biased region" description="Low complexity" evidence="1">
    <location>
        <begin position="95"/>
        <end position="105"/>
    </location>
</feature>
<dbReference type="OrthoDB" id="2289918at2759"/>
<dbReference type="EMBL" id="KZ293648">
    <property type="protein sequence ID" value="PBK98628.1"/>
    <property type="molecule type" value="Genomic_DNA"/>
</dbReference>
<proteinExistence type="predicted"/>
<dbReference type="OMA" id="DHLYSGW"/>
<organism evidence="3 4">
    <name type="scientific">Armillaria gallica</name>
    <name type="common">Bulbous honey fungus</name>
    <name type="synonym">Armillaria bulbosa</name>
    <dbReference type="NCBI Taxonomy" id="47427"/>
    <lineage>
        <taxon>Eukaryota</taxon>
        <taxon>Fungi</taxon>
        <taxon>Dikarya</taxon>
        <taxon>Basidiomycota</taxon>
        <taxon>Agaricomycotina</taxon>
        <taxon>Agaricomycetes</taxon>
        <taxon>Agaricomycetidae</taxon>
        <taxon>Agaricales</taxon>
        <taxon>Marasmiineae</taxon>
        <taxon>Physalacriaceae</taxon>
        <taxon>Armillaria</taxon>
    </lineage>
</organism>
<dbReference type="Pfam" id="PF13919">
    <property type="entry name" value="ASXH"/>
    <property type="match status" value="1"/>
</dbReference>